<reference evidence="2" key="1">
    <citation type="submission" date="2020-05" db="EMBL/GenBank/DDBJ databases">
        <title>WGS assembly of Panicum virgatum.</title>
        <authorList>
            <person name="Lovell J.T."/>
            <person name="Jenkins J."/>
            <person name="Shu S."/>
            <person name="Juenger T.E."/>
            <person name="Schmutz J."/>
        </authorList>
    </citation>
    <scope>NUCLEOTIDE SEQUENCE</scope>
    <source>
        <strain evidence="2">AP13</strain>
    </source>
</reference>
<keyword evidence="3" id="KW-1185">Reference proteome</keyword>
<gene>
    <name evidence="2" type="ORF">PVAP13_7NG140517</name>
</gene>
<dbReference type="AlphaFoldDB" id="A0A8T0PTM5"/>
<comment type="caution">
    <text evidence="2">The sequence shown here is derived from an EMBL/GenBank/DDBJ whole genome shotgun (WGS) entry which is preliminary data.</text>
</comment>
<sequence length="143" mass="15211">MPAAASTNRSPVARRRPPALPRPVSHHRPAPLRPVSRRQAPARSPGCARGTGSPCRRPPAPPRLGAMVSAAAASGVVRCSPASVRRRSAQAGGKGGRWSRGAPGAARSHVFVASARPNRSSQRDFRELQRRSRFGITVWEGFA</sequence>
<evidence type="ECO:0000256" key="1">
    <source>
        <dbReference type="SAM" id="MobiDB-lite"/>
    </source>
</evidence>
<name>A0A8T0PTM5_PANVG</name>
<evidence type="ECO:0000313" key="3">
    <source>
        <dbReference type="Proteomes" id="UP000823388"/>
    </source>
</evidence>
<proteinExistence type="predicted"/>
<dbReference type="EMBL" id="CM029050">
    <property type="protein sequence ID" value="KAG2565777.1"/>
    <property type="molecule type" value="Genomic_DNA"/>
</dbReference>
<organism evidence="2 3">
    <name type="scientific">Panicum virgatum</name>
    <name type="common">Blackwell switchgrass</name>
    <dbReference type="NCBI Taxonomy" id="38727"/>
    <lineage>
        <taxon>Eukaryota</taxon>
        <taxon>Viridiplantae</taxon>
        <taxon>Streptophyta</taxon>
        <taxon>Embryophyta</taxon>
        <taxon>Tracheophyta</taxon>
        <taxon>Spermatophyta</taxon>
        <taxon>Magnoliopsida</taxon>
        <taxon>Liliopsida</taxon>
        <taxon>Poales</taxon>
        <taxon>Poaceae</taxon>
        <taxon>PACMAD clade</taxon>
        <taxon>Panicoideae</taxon>
        <taxon>Panicodae</taxon>
        <taxon>Paniceae</taxon>
        <taxon>Panicinae</taxon>
        <taxon>Panicum</taxon>
        <taxon>Panicum sect. Hiantes</taxon>
    </lineage>
</organism>
<accession>A0A8T0PTM5</accession>
<feature type="region of interest" description="Disordered" evidence="1">
    <location>
        <begin position="1"/>
        <end position="64"/>
    </location>
</feature>
<protein>
    <submittedName>
        <fullName evidence="2">Uncharacterized protein</fullName>
    </submittedName>
</protein>
<evidence type="ECO:0000313" key="2">
    <source>
        <dbReference type="EMBL" id="KAG2565777.1"/>
    </source>
</evidence>
<feature type="region of interest" description="Disordered" evidence="1">
    <location>
        <begin position="76"/>
        <end position="105"/>
    </location>
</feature>
<dbReference type="Proteomes" id="UP000823388">
    <property type="component" value="Chromosome 7N"/>
</dbReference>